<dbReference type="InterPro" id="IPR011009">
    <property type="entry name" value="Kinase-like_dom_sf"/>
</dbReference>
<dbReference type="PaxDb" id="2903-EOD07367"/>
<keyword evidence="1" id="KW-0547">Nucleotide-binding</keyword>
<keyword evidence="1" id="KW-0067">ATP-binding</keyword>
<feature type="binding site" evidence="1">
    <location>
        <position position="83"/>
    </location>
    <ligand>
        <name>ATP</name>
        <dbReference type="ChEBI" id="CHEBI:30616"/>
    </ligand>
</feature>
<dbReference type="GO" id="GO:0005524">
    <property type="term" value="F:ATP binding"/>
    <property type="evidence" value="ECO:0007669"/>
    <property type="project" value="UniProtKB-UniRule"/>
</dbReference>
<dbReference type="HOGENOM" id="CLU_2534432_0_0_1"/>
<name>A0A0D3I7Y2_EMIH1</name>
<evidence type="ECO:0000313" key="4">
    <source>
        <dbReference type="Proteomes" id="UP000013827"/>
    </source>
</evidence>
<accession>A0A0D3I7Y2</accession>
<dbReference type="RefSeq" id="XP_005759796.1">
    <property type="nucleotide sequence ID" value="XM_005759739.1"/>
</dbReference>
<evidence type="ECO:0000256" key="2">
    <source>
        <dbReference type="SAM" id="MobiDB-lite"/>
    </source>
</evidence>
<reference evidence="3" key="2">
    <citation type="submission" date="2024-10" db="UniProtKB">
        <authorList>
            <consortium name="EnsemblProtists"/>
        </authorList>
    </citation>
    <scope>IDENTIFICATION</scope>
</reference>
<keyword evidence="4" id="KW-1185">Reference proteome</keyword>
<feature type="region of interest" description="Disordered" evidence="2">
    <location>
        <begin position="1"/>
        <end position="21"/>
    </location>
</feature>
<reference evidence="4" key="1">
    <citation type="journal article" date="2013" name="Nature">
        <title>Pan genome of the phytoplankton Emiliania underpins its global distribution.</title>
        <authorList>
            <person name="Read B.A."/>
            <person name="Kegel J."/>
            <person name="Klute M.J."/>
            <person name="Kuo A."/>
            <person name="Lefebvre S.C."/>
            <person name="Maumus F."/>
            <person name="Mayer C."/>
            <person name="Miller J."/>
            <person name="Monier A."/>
            <person name="Salamov A."/>
            <person name="Young J."/>
            <person name="Aguilar M."/>
            <person name="Claverie J.M."/>
            <person name="Frickenhaus S."/>
            <person name="Gonzalez K."/>
            <person name="Herman E.K."/>
            <person name="Lin Y.C."/>
            <person name="Napier J."/>
            <person name="Ogata H."/>
            <person name="Sarno A.F."/>
            <person name="Shmutz J."/>
            <person name="Schroeder D."/>
            <person name="de Vargas C."/>
            <person name="Verret F."/>
            <person name="von Dassow P."/>
            <person name="Valentin K."/>
            <person name="Van de Peer Y."/>
            <person name="Wheeler G."/>
            <person name="Dacks J.B."/>
            <person name="Delwiche C.F."/>
            <person name="Dyhrman S.T."/>
            <person name="Glockner G."/>
            <person name="John U."/>
            <person name="Richards T."/>
            <person name="Worden A.Z."/>
            <person name="Zhang X."/>
            <person name="Grigoriev I.V."/>
            <person name="Allen A.E."/>
            <person name="Bidle K."/>
            <person name="Borodovsky M."/>
            <person name="Bowler C."/>
            <person name="Brownlee C."/>
            <person name="Cock J.M."/>
            <person name="Elias M."/>
            <person name="Gladyshev V.N."/>
            <person name="Groth M."/>
            <person name="Guda C."/>
            <person name="Hadaegh A."/>
            <person name="Iglesias-Rodriguez M.D."/>
            <person name="Jenkins J."/>
            <person name="Jones B.M."/>
            <person name="Lawson T."/>
            <person name="Leese F."/>
            <person name="Lindquist E."/>
            <person name="Lobanov A."/>
            <person name="Lomsadze A."/>
            <person name="Malik S.B."/>
            <person name="Marsh M.E."/>
            <person name="Mackinder L."/>
            <person name="Mock T."/>
            <person name="Mueller-Roeber B."/>
            <person name="Pagarete A."/>
            <person name="Parker M."/>
            <person name="Probert I."/>
            <person name="Quesneville H."/>
            <person name="Raines C."/>
            <person name="Rensing S.A."/>
            <person name="Riano-Pachon D.M."/>
            <person name="Richier S."/>
            <person name="Rokitta S."/>
            <person name="Shiraiwa Y."/>
            <person name="Soanes D.M."/>
            <person name="van der Giezen M."/>
            <person name="Wahlund T.M."/>
            <person name="Williams B."/>
            <person name="Wilson W."/>
            <person name="Wolfe G."/>
            <person name="Wurch L.L."/>
        </authorList>
    </citation>
    <scope>NUCLEOTIDE SEQUENCE</scope>
</reference>
<proteinExistence type="predicted"/>
<evidence type="ECO:0000313" key="3">
    <source>
        <dbReference type="EnsemblProtists" id="EOD07367"/>
    </source>
</evidence>
<dbReference type="Proteomes" id="UP000013827">
    <property type="component" value="Unassembled WGS sequence"/>
</dbReference>
<dbReference type="PROSITE" id="PS00107">
    <property type="entry name" value="PROTEIN_KINASE_ATP"/>
    <property type="match status" value="1"/>
</dbReference>
<sequence>MGNQQSNQVAEVEINKDLEDKEPKLASVNKESFIVSGAGLADGEAYRALLHEYQMTSTTLGEGGFGKVRLATSSRTGHQAAVKI</sequence>
<protein>
    <recommendedName>
        <fullName evidence="5">Protein kinase domain-containing protein</fullName>
    </recommendedName>
</protein>
<dbReference type="KEGG" id="ehx:EMIHUDRAFT_258656"/>
<dbReference type="EnsemblProtists" id="EOD07367">
    <property type="protein sequence ID" value="EOD07367"/>
    <property type="gene ID" value="EMIHUDRAFT_258656"/>
</dbReference>
<organism evidence="3 4">
    <name type="scientific">Emiliania huxleyi (strain CCMP1516)</name>
    <dbReference type="NCBI Taxonomy" id="280463"/>
    <lineage>
        <taxon>Eukaryota</taxon>
        <taxon>Haptista</taxon>
        <taxon>Haptophyta</taxon>
        <taxon>Prymnesiophyceae</taxon>
        <taxon>Isochrysidales</taxon>
        <taxon>Noelaerhabdaceae</taxon>
        <taxon>Emiliania</taxon>
    </lineage>
</organism>
<dbReference type="SUPFAM" id="SSF56112">
    <property type="entry name" value="Protein kinase-like (PK-like)"/>
    <property type="match status" value="1"/>
</dbReference>
<evidence type="ECO:0008006" key="5">
    <source>
        <dbReference type="Google" id="ProtNLM"/>
    </source>
</evidence>
<dbReference type="InterPro" id="IPR017441">
    <property type="entry name" value="Protein_kinase_ATP_BS"/>
</dbReference>
<evidence type="ECO:0000256" key="1">
    <source>
        <dbReference type="PROSITE-ProRule" id="PRU10141"/>
    </source>
</evidence>
<dbReference type="Gene3D" id="3.30.200.20">
    <property type="entry name" value="Phosphorylase Kinase, domain 1"/>
    <property type="match status" value="1"/>
</dbReference>
<dbReference type="GeneID" id="17253518"/>
<dbReference type="AlphaFoldDB" id="A0A0D3I7Y2"/>